<dbReference type="GeneID" id="80348506"/>
<dbReference type="EMBL" id="AP023396">
    <property type="protein sequence ID" value="BCK56246.1"/>
    <property type="molecule type" value="Genomic_DNA"/>
</dbReference>
<name>A0A7G1KNY4_9NOCA</name>
<evidence type="ECO:0000313" key="1">
    <source>
        <dbReference type="EMBL" id="BCK56246.1"/>
    </source>
</evidence>
<accession>A0A7G1KNY4</accession>
<dbReference type="KEGG" id="nwl:NWFMUON74_40180"/>
<dbReference type="Proteomes" id="UP000516173">
    <property type="component" value="Chromosome"/>
</dbReference>
<keyword evidence="2" id="KW-1185">Reference proteome</keyword>
<protein>
    <recommendedName>
        <fullName evidence="3">UvrD-like helicase C-terminal domain-containing protein</fullName>
    </recommendedName>
</protein>
<sequence>MRGRDLVLVAPGARPPKVTDVGDDGSLTAVRIVKGRPGTDPVTLPADYTARHVRLGYAATIDSAQGITADICHTALRGGESRDQLYVC</sequence>
<gene>
    <name evidence="1" type="ORF">NWFMUON74_40180</name>
</gene>
<dbReference type="RefSeq" id="WP_187683355.1">
    <property type="nucleotide sequence ID" value="NZ_AP023396.1"/>
</dbReference>
<evidence type="ECO:0000313" key="2">
    <source>
        <dbReference type="Proteomes" id="UP000516173"/>
    </source>
</evidence>
<organism evidence="1 2">
    <name type="scientific">Nocardia wallacei</name>
    <dbReference type="NCBI Taxonomy" id="480035"/>
    <lineage>
        <taxon>Bacteria</taxon>
        <taxon>Bacillati</taxon>
        <taxon>Actinomycetota</taxon>
        <taxon>Actinomycetes</taxon>
        <taxon>Mycobacteriales</taxon>
        <taxon>Nocardiaceae</taxon>
        <taxon>Nocardia</taxon>
    </lineage>
</organism>
<dbReference type="AlphaFoldDB" id="A0A7G1KNY4"/>
<evidence type="ECO:0008006" key="3">
    <source>
        <dbReference type="Google" id="ProtNLM"/>
    </source>
</evidence>
<proteinExistence type="predicted"/>
<reference evidence="1 2" key="1">
    <citation type="submission" date="2020-08" db="EMBL/GenBank/DDBJ databases">
        <title>Genome Sequencing of Nocardia wallacei strain FMUON74 and assembly.</title>
        <authorList>
            <person name="Toyokawa M."/>
            <person name="Uesaka K."/>
        </authorList>
    </citation>
    <scope>NUCLEOTIDE SEQUENCE [LARGE SCALE GENOMIC DNA]</scope>
    <source>
        <strain evidence="1 2">FMUON74</strain>
    </source>
</reference>